<evidence type="ECO:0000256" key="2">
    <source>
        <dbReference type="ARBA" id="ARBA00022598"/>
    </source>
</evidence>
<dbReference type="EMBL" id="PDNV01000002">
    <property type="protein sequence ID" value="PLC55246.1"/>
    <property type="molecule type" value="Genomic_DNA"/>
</dbReference>
<dbReference type="SUPFAM" id="SSF82829">
    <property type="entry name" value="MesJ substrate recognition domain-like"/>
    <property type="match status" value="1"/>
</dbReference>
<evidence type="ECO:0000256" key="3">
    <source>
        <dbReference type="ARBA" id="ARBA00022694"/>
    </source>
</evidence>
<feature type="domain" description="tRNA(Ile)-lysidine/2-thiocytidine synthase N-terminal" evidence="8">
    <location>
        <begin position="33"/>
        <end position="216"/>
    </location>
</feature>
<dbReference type="GO" id="GO:0005737">
    <property type="term" value="C:cytoplasm"/>
    <property type="evidence" value="ECO:0007669"/>
    <property type="project" value="UniProtKB-SubCell"/>
</dbReference>
<dbReference type="InterPro" id="IPR015262">
    <property type="entry name" value="tRNA_Ile_lys_synt_subst-bd"/>
</dbReference>
<dbReference type="Gene3D" id="3.40.50.620">
    <property type="entry name" value="HUPs"/>
    <property type="match status" value="1"/>
</dbReference>
<keyword evidence="4 7" id="KW-0547">Nucleotide-binding</keyword>
<reference evidence="10 11" key="1">
    <citation type="submission" date="2017-10" db="EMBL/GenBank/DDBJ databases">
        <title>Two draft genome sequences of Pusillimonas sp. strains isolated from a nitrate- and radionuclide-contaminated groundwater in Russia.</title>
        <authorList>
            <person name="Grouzdev D.S."/>
            <person name="Tourova T.P."/>
            <person name="Goeva M.A."/>
            <person name="Babich T.L."/>
            <person name="Sokolova D.S."/>
            <person name="Abdullin R."/>
            <person name="Poltaraus A.B."/>
            <person name="Toshchakov S.V."/>
            <person name="Nazina T.N."/>
        </authorList>
    </citation>
    <scope>NUCLEOTIDE SEQUENCE [LARGE SCALE GENOMIC DNA]</scope>
    <source>
        <strain evidence="10 11">JR1/69-2-13</strain>
    </source>
</reference>
<evidence type="ECO:0000313" key="10">
    <source>
        <dbReference type="EMBL" id="PLC55246.1"/>
    </source>
</evidence>
<dbReference type="PANTHER" id="PTHR43033">
    <property type="entry name" value="TRNA(ILE)-LYSIDINE SYNTHASE-RELATED"/>
    <property type="match status" value="1"/>
</dbReference>
<keyword evidence="11" id="KW-1185">Reference proteome</keyword>
<dbReference type="Pfam" id="PF01171">
    <property type="entry name" value="ATP_bind_3"/>
    <property type="match status" value="1"/>
</dbReference>
<name>A0A2N4UJP8_9BURK</name>
<dbReference type="AlphaFoldDB" id="A0A2N4UJP8"/>
<keyword evidence="5 7" id="KW-0067">ATP-binding</keyword>
<dbReference type="OrthoDB" id="9807403at2"/>
<keyword evidence="3 7" id="KW-0819">tRNA processing</keyword>
<evidence type="ECO:0000256" key="5">
    <source>
        <dbReference type="ARBA" id="ARBA00022840"/>
    </source>
</evidence>
<dbReference type="CDD" id="cd01992">
    <property type="entry name" value="TilS_N"/>
    <property type="match status" value="1"/>
</dbReference>
<evidence type="ECO:0000313" key="11">
    <source>
        <dbReference type="Proteomes" id="UP000234328"/>
    </source>
</evidence>
<sequence length="358" mass="39887">MPSDDFWKGFGSASLLRAVADALTALPQPSERIAVALSGGTDSAMLAVHAAILARRRKLTLHCFHVHHGLQEPAAQWQAHVHDLAHWLQIPCHSMLVRVDMSAGVGMEAAARDARYEALRSMAVQTDVEHILLAHHRNDQAETVMLRLLRGSGPTGLAAMAPTMKRHGMTYLRPWLDIDRVAILEQASQFFTVSGWAPVDDPSNVNDKYTRAAVRERLVPALNERWPGWQRNVVRHARQSAQVQEVLDEVAAQDFAGLSPTDNAGSFALAGWRQLSQARQALVLRYWLALHGLRMPTDARLQDVMRQLRGLHAMGHDRQMQVKHGAVWIRCVQGRVLLDIDPTGPVFLSTENSNVEKR</sequence>
<organism evidence="10 11">
    <name type="scientific">Pollutimonas nitritireducens</name>
    <dbReference type="NCBI Taxonomy" id="2045209"/>
    <lineage>
        <taxon>Bacteria</taxon>
        <taxon>Pseudomonadati</taxon>
        <taxon>Pseudomonadota</taxon>
        <taxon>Betaproteobacteria</taxon>
        <taxon>Burkholderiales</taxon>
        <taxon>Alcaligenaceae</taxon>
        <taxon>Pollutimonas</taxon>
    </lineage>
</organism>
<dbReference type="PANTHER" id="PTHR43033:SF1">
    <property type="entry name" value="TRNA(ILE)-LYSIDINE SYNTHASE-RELATED"/>
    <property type="match status" value="1"/>
</dbReference>
<comment type="subcellular location">
    <subcellularLocation>
        <location evidence="7">Cytoplasm</location>
    </subcellularLocation>
</comment>
<dbReference type="Pfam" id="PF09179">
    <property type="entry name" value="TilS"/>
    <property type="match status" value="1"/>
</dbReference>
<dbReference type="HAMAP" id="MF_01161">
    <property type="entry name" value="tRNA_Ile_lys_synt"/>
    <property type="match status" value="1"/>
</dbReference>
<keyword evidence="1 7" id="KW-0963">Cytoplasm</keyword>
<protein>
    <recommendedName>
        <fullName evidence="7">tRNA(Ile)-lysidine synthase</fullName>
        <ecNumber evidence="7">6.3.4.19</ecNumber>
    </recommendedName>
    <alternativeName>
        <fullName evidence="7">tRNA(Ile)-2-lysyl-cytidine synthase</fullName>
    </alternativeName>
    <alternativeName>
        <fullName evidence="7">tRNA(Ile)-lysidine synthetase</fullName>
    </alternativeName>
</protein>
<comment type="caution">
    <text evidence="10">The sequence shown here is derived from an EMBL/GenBank/DDBJ whole genome shotgun (WGS) entry which is preliminary data.</text>
</comment>
<feature type="binding site" evidence="7">
    <location>
        <begin position="38"/>
        <end position="43"/>
    </location>
    <ligand>
        <name>ATP</name>
        <dbReference type="ChEBI" id="CHEBI:30616"/>
    </ligand>
</feature>
<gene>
    <name evidence="7 10" type="primary">tilS</name>
    <name evidence="10" type="ORF">CR155_03300</name>
</gene>
<dbReference type="InterPro" id="IPR014729">
    <property type="entry name" value="Rossmann-like_a/b/a_fold"/>
</dbReference>
<evidence type="ECO:0000259" key="8">
    <source>
        <dbReference type="Pfam" id="PF01171"/>
    </source>
</evidence>
<dbReference type="GO" id="GO:0005524">
    <property type="term" value="F:ATP binding"/>
    <property type="evidence" value="ECO:0007669"/>
    <property type="project" value="UniProtKB-UniRule"/>
</dbReference>
<evidence type="ECO:0000256" key="4">
    <source>
        <dbReference type="ARBA" id="ARBA00022741"/>
    </source>
</evidence>
<dbReference type="InterPro" id="IPR012094">
    <property type="entry name" value="tRNA_Ile_lys_synt"/>
</dbReference>
<comment type="function">
    <text evidence="7">Ligates lysine onto the cytidine present at position 34 of the AUA codon-specific tRNA(Ile) that contains the anticodon CAU, in an ATP-dependent manner. Cytidine is converted to lysidine, thus changing the amino acid specificity of the tRNA from methionine to isoleucine.</text>
</comment>
<dbReference type="NCBIfam" id="TIGR02432">
    <property type="entry name" value="lysidine_TilS_N"/>
    <property type="match status" value="1"/>
</dbReference>
<dbReference type="RefSeq" id="WP_102068570.1">
    <property type="nucleotide sequence ID" value="NZ_PDNV01000002.1"/>
</dbReference>
<dbReference type="Proteomes" id="UP000234328">
    <property type="component" value="Unassembled WGS sequence"/>
</dbReference>
<comment type="catalytic activity">
    <reaction evidence="6 7">
        <text>cytidine(34) in tRNA(Ile2) + L-lysine + ATP = lysidine(34) in tRNA(Ile2) + AMP + diphosphate + H(+)</text>
        <dbReference type="Rhea" id="RHEA:43744"/>
        <dbReference type="Rhea" id="RHEA-COMP:10625"/>
        <dbReference type="Rhea" id="RHEA-COMP:10670"/>
        <dbReference type="ChEBI" id="CHEBI:15378"/>
        <dbReference type="ChEBI" id="CHEBI:30616"/>
        <dbReference type="ChEBI" id="CHEBI:32551"/>
        <dbReference type="ChEBI" id="CHEBI:33019"/>
        <dbReference type="ChEBI" id="CHEBI:82748"/>
        <dbReference type="ChEBI" id="CHEBI:83665"/>
        <dbReference type="ChEBI" id="CHEBI:456215"/>
        <dbReference type="EC" id="6.3.4.19"/>
    </reaction>
</comment>
<evidence type="ECO:0000256" key="1">
    <source>
        <dbReference type="ARBA" id="ARBA00022490"/>
    </source>
</evidence>
<comment type="domain">
    <text evidence="7">The N-terminal region contains the highly conserved SGGXDS motif, predicted to be a P-loop motif involved in ATP binding.</text>
</comment>
<dbReference type="SUPFAM" id="SSF52402">
    <property type="entry name" value="Adenine nucleotide alpha hydrolases-like"/>
    <property type="match status" value="1"/>
</dbReference>
<dbReference type="GO" id="GO:0006400">
    <property type="term" value="P:tRNA modification"/>
    <property type="evidence" value="ECO:0007669"/>
    <property type="project" value="UniProtKB-UniRule"/>
</dbReference>
<dbReference type="InterPro" id="IPR012795">
    <property type="entry name" value="tRNA_Ile_lys_synt_N"/>
</dbReference>
<dbReference type="GO" id="GO:0032267">
    <property type="term" value="F:tRNA(Ile)-lysidine synthase activity"/>
    <property type="evidence" value="ECO:0007669"/>
    <property type="project" value="UniProtKB-EC"/>
</dbReference>
<keyword evidence="2 7" id="KW-0436">Ligase</keyword>
<dbReference type="EC" id="6.3.4.19" evidence="7"/>
<evidence type="ECO:0000256" key="6">
    <source>
        <dbReference type="ARBA" id="ARBA00048539"/>
    </source>
</evidence>
<accession>A0A2N4UJP8</accession>
<feature type="domain" description="tRNA(Ile)-lysidine synthase substrate-binding" evidence="9">
    <location>
        <begin position="268"/>
        <end position="336"/>
    </location>
</feature>
<dbReference type="Gene3D" id="1.20.59.20">
    <property type="match status" value="1"/>
</dbReference>
<dbReference type="InterPro" id="IPR011063">
    <property type="entry name" value="TilS/TtcA_N"/>
</dbReference>
<evidence type="ECO:0000259" key="9">
    <source>
        <dbReference type="Pfam" id="PF09179"/>
    </source>
</evidence>
<comment type="similarity">
    <text evidence="7">Belongs to the tRNA(Ile)-lysidine synthase family.</text>
</comment>
<proteinExistence type="inferred from homology"/>
<evidence type="ECO:0000256" key="7">
    <source>
        <dbReference type="HAMAP-Rule" id="MF_01161"/>
    </source>
</evidence>